<dbReference type="GO" id="GO:0017118">
    <property type="term" value="F:lipoyltransferase activity"/>
    <property type="evidence" value="ECO:0007669"/>
    <property type="project" value="TreeGrafter"/>
</dbReference>
<evidence type="ECO:0000313" key="6">
    <source>
        <dbReference type="EMBL" id="KIM54037.1"/>
    </source>
</evidence>
<dbReference type="Gene3D" id="3.30.390.50">
    <property type="entry name" value="CO dehydrogenase flavoprotein, C-terminal domain"/>
    <property type="match status" value="1"/>
</dbReference>
<dbReference type="CDD" id="cd16443">
    <property type="entry name" value="LplA"/>
    <property type="match status" value="1"/>
</dbReference>
<dbReference type="SUPFAM" id="SSF55681">
    <property type="entry name" value="Class II aaRS and biotin synthetases"/>
    <property type="match status" value="1"/>
</dbReference>
<dbReference type="OrthoDB" id="201621at2759"/>
<evidence type="ECO:0000256" key="2">
    <source>
        <dbReference type="ARBA" id="ARBA00005085"/>
    </source>
</evidence>
<dbReference type="UniPathway" id="UPA00537">
    <property type="reaction ID" value="UER00595"/>
</dbReference>
<dbReference type="GO" id="GO:0005739">
    <property type="term" value="C:mitochondrion"/>
    <property type="evidence" value="ECO:0007669"/>
    <property type="project" value="TreeGrafter"/>
</dbReference>
<evidence type="ECO:0000313" key="7">
    <source>
        <dbReference type="Proteomes" id="UP000053989"/>
    </source>
</evidence>
<dbReference type="PROSITE" id="PS51733">
    <property type="entry name" value="BPL_LPL_CATALYTIC"/>
    <property type="match status" value="1"/>
</dbReference>
<dbReference type="Gene3D" id="3.30.930.10">
    <property type="entry name" value="Bira Bifunctional Protein, Domain 2"/>
    <property type="match status" value="1"/>
</dbReference>
<reference evidence="6 7" key="1">
    <citation type="submission" date="2014-04" db="EMBL/GenBank/DDBJ databases">
        <authorList>
            <consortium name="DOE Joint Genome Institute"/>
            <person name="Kuo A."/>
            <person name="Kohler A."/>
            <person name="Nagy L.G."/>
            <person name="Floudas D."/>
            <person name="Copeland A."/>
            <person name="Barry K.W."/>
            <person name="Cichocki N."/>
            <person name="Veneault-Fourrey C."/>
            <person name="LaButti K."/>
            <person name="Lindquist E.A."/>
            <person name="Lipzen A."/>
            <person name="Lundell T."/>
            <person name="Morin E."/>
            <person name="Murat C."/>
            <person name="Sun H."/>
            <person name="Tunlid A."/>
            <person name="Henrissat B."/>
            <person name="Grigoriev I.V."/>
            <person name="Hibbett D.S."/>
            <person name="Martin F."/>
            <person name="Nordberg H.P."/>
            <person name="Cantor M.N."/>
            <person name="Hua S.X."/>
        </authorList>
    </citation>
    <scope>NUCLEOTIDE SEQUENCE [LARGE SCALE GENOMIC DNA]</scope>
    <source>
        <strain evidence="6 7">Foug A</strain>
    </source>
</reference>
<comment type="similarity">
    <text evidence="3">Belongs to the LplA family.</text>
</comment>
<dbReference type="Pfam" id="PF21948">
    <property type="entry name" value="LplA-B_cat"/>
    <property type="match status" value="1"/>
</dbReference>
<evidence type="ECO:0000259" key="5">
    <source>
        <dbReference type="PROSITE" id="PS51733"/>
    </source>
</evidence>
<evidence type="ECO:0000256" key="1">
    <source>
        <dbReference type="ARBA" id="ARBA00003253"/>
    </source>
</evidence>
<comment type="pathway">
    <text evidence="2">Protein modification; protein lipoylation via exogenous pathway; protein N(6)-(lipoyl)lysine from lipoate: step 2/2.</text>
</comment>
<proteinExistence type="inferred from homology"/>
<evidence type="ECO:0000256" key="3">
    <source>
        <dbReference type="ARBA" id="ARBA00008242"/>
    </source>
</evidence>
<dbReference type="GO" id="GO:0009249">
    <property type="term" value="P:protein lipoylation"/>
    <property type="evidence" value="ECO:0007669"/>
    <property type="project" value="InterPro"/>
</dbReference>
<dbReference type="STRING" id="1036808.A0A0C2ZN33"/>
<dbReference type="HOGENOM" id="CLU_022986_3_1_1"/>
<comment type="function">
    <text evidence="1">Catalyzes both the ATP-dependent activation of exogenously supplied lipoate to lipoyl-AMP and the transfer of the activated lipoyl onto the lipoyl domains of lipoate-dependent enzymes.</text>
</comment>
<feature type="domain" description="BPL/LPL catalytic" evidence="5">
    <location>
        <begin position="70"/>
        <end position="253"/>
    </location>
</feature>
<reference evidence="7" key="2">
    <citation type="submission" date="2015-01" db="EMBL/GenBank/DDBJ databases">
        <title>Evolutionary Origins and Diversification of the Mycorrhizal Mutualists.</title>
        <authorList>
            <consortium name="DOE Joint Genome Institute"/>
            <consortium name="Mycorrhizal Genomics Consortium"/>
            <person name="Kohler A."/>
            <person name="Kuo A."/>
            <person name="Nagy L.G."/>
            <person name="Floudas D."/>
            <person name="Copeland A."/>
            <person name="Barry K.W."/>
            <person name="Cichocki N."/>
            <person name="Veneault-Fourrey C."/>
            <person name="LaButti K."/>
            <person name="Lindquist E.A."/>
            <person name="Lipzen A."/>
            <person name="Lundell T."/>
            <person name="Morin E."/>
            <person name="Murat C."/>
            <person name="Riley R."/>
            <person name="Ohm R."/>
            <person name="Sun H."/>
            <person name="Tunlid A."/>
            <person name="Henrissat B."/>
            <person name="Grigoriev I.V."/>
            <person name="Hibbett D.S."/>
            <person name="Martin F."/>
        </authorList>
    </citation>
    <scope>NUCLEOTIDE SEQUENCE [LARGE SCALE GENOMIC DNA]</scope>
    <source>
        <strain evidence="7">Foug A</strain>
    </source>
</reference>
<dbReference type="PANTHER" id="PTHR12561:SF3">
    <property type="entry name" value="LIPOYLTRANSFERASE 1, MITOCHONDRIAL"/>
    <property type="match status" value="1"/>
</dbReference>
<dbReference type="Proteomes" id="UP000053989">
    <property type="component" value="Unassembled WGS sequence"/>
</dbReference>
<dbReference type="NCBIfam" id="TIGR00545">
    <property type="entry name" value="lipoyltrans"/>
    <property type="match status" value="1"/>
</dbReference>
<dbReference type="InterPro" id="IPR045864">
    <property type="entry name" value="aa-tRNA-synth_II/BPL/LPL"/>
</dbReference>
<dbReference type="InterPro" id="IPR004143">
    <property type="entry name" value="BPL_LPL_catalytic"/>
</dbReference>
<dbReference type="PANTHER" id="PTHR12561">
    <property type="entry name" value="LIPOATE-PROTEIN LIGASE"/>
    <property type="match status" value="1"/>
</dbReference>
<dbReference type="InterPro" id="IPR004562">
    <property type="entry name" value="LipoylTrfase_LipoateP_Ligase"/>
</dbReference>
<protein>
    <recommendedName>
        <fullName evidence="4">Putative lipoate-protein ligase A</fullName>
    </recommendedName>
</protein>
<dbReference type="InParanoid" id="A0A0C2ZN33"/>
<keyword evidence="7" id="KW-1185">Reference proteome</keyword>
<dbReference type="EMBL" id="KN822164">
    <property type="protein sequence ID" value="KIM54037.1"/>
    <property type="molecule type" value="Genomic_DNA"/>
</dbReference>
<sequence length="384" mass="43243">MSLLHIHRRSLFASLLSCNSIARPGLVIRNTYASLPGQTSLKPHSAIYVSRSSNPYFNLTLEDWLFRKFPVHSPLLLLYRDSPCVVIGRNQNPWKEVNLRTARERGVPWIRRRSGGGTVFHDLGNTNYSIHIPRTAFDRTKTAEVVVRAVRSLGVKAYANDRNDICVGGNKISGSAYKIVSNRAYHHGTMLISTRLDILGDLLRVDKPTMHTKGVASVRSPVCNLVGSNPGLMHEAFVEAVIRSFREEYGVDDEPCIVDETPEYIGDEYFKAGMAELPSWDWAYGQTPEFEYAIERNFGWGDVIATIRSRHGIILSCTFTLSRSPSTMSSLQAVLDELGRRLEGKRYGFVSDAEVFVQSECALTHAAKSEMGELWRWLKLEMSR</sequence>
<organism evidence="6 7">
    <name type="scientific">Scleroderma citrinum Foug A</name>
    <dbReference type="NCBI Taxonomy" id="1036808"/>
    <lineage>
        <taxon>Eukaryota</taxon>
        <taxon>Fungi</taxon>
        <taxon>Dikarya</taxon>
        <taxon>Basidiomycota</taxon>
        <taxon>Agaricomycotina</taxon>
        <taxon>Agaricomycetes</taxon>
        <taxon>Agaricomycetidae</taxon>
        <taxon>Boletales</taxon>
        <taxon>Sclerodermatineae</taxon>
        <taxon>Sclerodermataceae</taxon>
        <taxon>Scleroderma</taxon>
    </lineage>
</organism>
<dbReference type="AlphaFoldDB" id="A0A0C2ZN33"/>
<name>A0A0C2ZN33_9AGAM</name>
<gene>
    <name evidence="6" type="ORF">SCLCIDRAFT_1222336</name>
</gene>
<evidence type="ECO:0000256" key="4">
    <source>
        <dbReference type="ARBA" id="ARBA00015925"/>
    </source>
</evidence>
<accession>A0A0C2ZN33</accession>
<dbReference type="FunCoup" id="A0A0C2ZN33">
    <property type="interactions" value="274"/>
</dbReference>